<dbReference type="EMBL" id="KN848064">
    <property type="protein sequence ID" value="KIY01949.1"/>
    <property type="molecule type" value="Genomic_DNA"/>
</dbReference>
<evidence type="ECO:0000313" key="2">
    <source>
        <dbReference type="Proteomes" id="UP000053411"/>
    </source>
</evidence>
<dbReference type="AlphaFoldDB" id="A0A0D2KYR6"/>
<organism evidence="1 2">
    <name type="scientific">Fonsecaea multimorphosa CBS 102226</name>
    <dbReference type="NCBI Taxonomy" id="1442371"/>
    <lineage>
        <taxon>Eukaryota</taxon>
        <taxon>Fungi</taxon>
        <taxon>Dikarya</taxon>
        <taxon>Ascomycota</taxon>
        <taxon>Pezizomycotina</taxon>
        <taxon>Eurotiomycetes</taxon>
        <taxon>Chaetothyriomycetidae</taxon>
        <taxon>Chaetothyriales</taxon>
        <taxon>Herpotrichiellaceae</taxon>
        <taxon>Fonsecaea</taxon>
    </lineage>
</organism>
<keyword evidence="2" id="KW-1185">Reference proteome</keyword>
<protein>
    <submittedName>
        <fullName evidence="1">Uncharacterized protein</fullName>
    </submittedName>
</protein>
<dbReference type="VEuPathDB" id="FungiDB:Z520_02087"/>
<dbReference type="RefSeq" id="XP_016636071.1">
    <property type="nucleotide sequence ID" value="XM_016772601.1"/>
</dbReference>
<reference evidence="1 2" key="1">
    <citation type="submission" date="2015-01" db="EMBL/GenBank/DDBJ databases">
        <title>The Genome Sequence of Fonsecaea multimorphosa CBS 102226.</title>
        <authorList>
            <consortium name="The Broad Institute Genomics Platform"/>
            <person name="Cuomo C."/>
            <person name="de Hoog S."/>
            <person name="Gorbushina A."/>
            <person name="Stielow B."/>
            <person name="Teixiera M."/>
            <person name="Abouelleil A."/>
            <person name="Chapman S.B."/>
            <person name="Priest M."/>
            <person name="Young S.K."/>
            <person name="Wortman J."/>
            <person name="Nusbaum C."/>
            <person name="Birren B."/>
        </authorList>
    </citation>
    <scope>NUCLEOTIDE SEQUENCE [LARGE SCALE GENOMIC DNA]</scope>
    <source>
        <strain evidence="1 2">CBS 102226</strain>
    </source>
</reference>
<dbReference type="OrthoDB" id="3832365at2759"/>
<evidence type="ECO:0000313" key="1">
    <source>
        <dbReference type="EMBL" id="KIY01949.1"/>
    </source>
</evidence>
<accession>A0A0D2KYR6</accession>
<dbReference type="Proteomes" id="UP000053411">
    <property type="component" value="Unassembled WGS sequence"/>
</dbReference>
<proteinExistence type="predicted"/>
<dbReference type="GeneID" id="27707833"/>
<sequence length="132" mass="14769">MSAQKVQSSVQFEVTEVAEGEYKVVQLPPEISDTDLQGGNKKEIDLDIKLVRFHGWYDPDTKEIGIDTYVAGIHVGDGYRASLDKGIQCQLELVAYGGHWNVLKSGNKLRIELHLHSKVFPDINEGVDLFDI</sequence>
<gene>
    <name evidence="1" type="ORF">Z520_02087</name>
</gene>
<name>A0A0D2KYR6_9EURO</name>